<dbReference type="EMBL" id="JAAOIW010000010">
    <property type="protein sequence ID" value="NHN32907.1"/>
    <property type="molecule type" value="Genomic_DNA"/>
</dbReference>
<comment type="cofactor">
    <cofactor evidence="11">
        <name>thiamine diphosphate</name>
        <dbReference type="ChEBI" id="CHEBI:58937"/>
    </cofactor>
    <text evidence="11">Binds 1 thiamine pyrophosphate per subunit.</text>
</comment>
<evidence type="ECO:0000313" key="13">
    <source>
        <dbReference type="EMBL" id="NHN32907.1"/>
    </source>
</evidence>
<reference evidence="13" key="1">
    <citation type="submission" date="2020-03" db="EMBL/GenBank/DDBJ databases">
        <title>Draft sequencing of Paenibacilllus sp. S3N08.</title>
        <authorList>
            <person name="Kim D.-U."/>
        </authorList>
    </citation>
    <scope>NUCLEOTIDE SEQUENCE</scope>
    <source>
        <strain evidence="13">S3N08</strain>
    </source>
</reference>
<keyword evidence="5 11" id="KW-0808">Transferase</keyword>
<keyword evidence="6 11" id="KW-0479">Metal-binding</keyword>
<comment type="similarity">
    <text evidence="1 11">Belongs to the transketolase family.</text>
</comment>
<evidence type="ECO:0000256" key="7">
    <source>
        <dbReference type="ARBA" id="ARBA00022842"/>
    </source>
</evidence>
<evidence type="ECO:0000256" key="10">
    <source>
        <dbReference type="NCBIfam" id="TIGR00232"/>
    </source>
</evidence>
<dbReference type="GO" id="GO:0004802">
    <property type="term" value="F:transketolase activity"/>
    <property type="evidence" value="ECO:0007669"/>
    <property type="project" value="UniProtKB-EC"/>
</dbReference>
<feature type="domain" description="Transketolase-like pyrimidine-binding" evidence="12">
    <location>
        <begin position="358"/>
        <end position="530"/>
    </location>
</feature>
<dbReference type="CDD" id="cd07033">
    <property type="entry name" value="TPP_PYR_DXS_TK_like"/>
    <property type="match status" value="1"/>
</dbReference>
<dbReference type="InterPro" id="IPR009014">
    <property type="entry name" value="Transketo_C/PFOR_II"/>
</dbReference>
<dbReference type="Gene3D" id="3.40.50.920">
    <property type="match status" value="1"/>
</dbReference>
<dbReference type="InterPro" id="IPR033247">
    <property type="entry name" value="Transketolase_fam"/>
</dbReference>
<dbReference type="EC" id="2.2.1.1" evidence="3 10"/>
<evidence type="ECO:0000313" key="14">
    <source>
        <dbReference type="Proteomes" id="UP001165962"/>
    </source>
</evidence>
<dbReference type="InterPro" id="IPR005474">
    <property type="entry name" value="Transketolase_N"/>
</dbReference>
<comment type="cofactor">
    <cofactor evidence="11">
        <name>Mg(2+)</name>
        <dbReference type="ChEBI" id="CHEBI:18420"/>
    </cofactor>
    <cofactor evidence="11">
        <name>Ca(2+)</name>
        <dbReference type="ChEBI" id="CHEBI:29108"/>
    </cofactor>
    <cofactor evidence="11">
        <name>Mn(2+)</name>
        <dbReference type="ChEBI" id="CHEBI:29035"/>
    </cofactor>
    <cofactor evidence="11">
        <name>Co(2+)</name>
        <dbReference type="ChEBI" id="CHEBI:48828"/>
    </cofactor>
    <text evidence="11">Binds 1 Mg(2+) ion per subunit. Can also utilize other divalent metal cations, such as Ca(2+), Mn(2+) and Co(2+).</text>
</comment>
<protein>
    <recommendedName>
        <fullName evidence="4 10">Transketolase</fullName>
        <ecNumber evidence="3 10">2.2.1.1</ecNumber>
    </recommendedName>
</protein>
<dbReference type="InterPro" id="IPR005478">
    <property type="entry name" value="Transketolase_bac-like"/>
</dbReference>
<evidence type="ECO:0000256" key="4">
    <source>
        <dbReference type="ARBA" id="ARBA00016662"/>
    </source>
</evidence>
<dbReference type="SUPFAM" id="SSF52922">
    <property type="entry name" value="TK C-terminal domain-like"/>
    <property type="match status" value="1"/>
</dbReference>
<dbReference type="PROSITE" id="PS00801">
    <property type="entry name" value="TRANSKETOLASE_1"/>
    <property type="match status" value="1"/>
</dbReference>
<accession>A0ABX0JDG8</accession>
<dbReference type="RefSeq" id="WP_166153220.1">
    <property type="nucleotide sequence ID" value="NZ_JAAOIW010000010.1"/>
</dbReference>
<keyword evidence="8 11" id="KW-0786">Thiamine pyrophosphate</keyword>
<comment type="catalytic activity">
    <reaction evidence="9 11">
        <text>D-sedoheptulose 7-phosphate + D-glyceraldehyde 3-phosphate = aldehydo-D-ribose 5-phosphate + D-xylulose 5-phosphate</text>
        <dbReference type="Rhea" id="RHEA:10508"/>
        <dbReference type="ChEBI" id="CHEBI:57483"/>
        <dbReference type="ChEBI" id="CHEBI:57737"/>
        <dbReference type="ChEBI" id="CHEBI:58273"/>
        <dbReference type="ChEBI" id="CHEBI:59776"/>
        <dbReference type="EC" id="2.2.1.1"/>
    </reaction>
</comment>
<dbReference type="PANTHER" id="PTHR43522:SF2">
    <property type="entry name" value="TRANSKETOLASE 1-RELATED"/>
    <property type="match status" value="1"/>
</dbReference>
<comment type="function">
    <text evidence="11">Catalyzes the transfer of a two-carbon ketol group from a ketose donor to an aldose acceptor, via a covalent intermediate with the cofactor thiamine pyrophosphate.</text>
</comment>
<dbReference type="NCBIfam" id="TIGR00232">
    <property type="entry name" value="tktlase_bact"/>
    <property type="match status" value="1"/>
</dbReference>
<dbReference type="InterPro" id="IPR055152">
    <property type="entry name" value="Transketolase-like_C_2"/>
</dbReference>
<dbReference type="InterPro" id="IPR020826">
    <property type="entry name" value="Transketolase_BS"/>
</dbReference>
<evidence type="ECO:0000256" key="8">
    <source>
        <dbReference type="ARBA" id="ARBA00023052"/>
    </source>
</evidence>
<keyword evidence="14" id="KW-1185">Reference proteome</keyword>
<sequence length="669" mass="72269">MTVINKAIEQLSIDTIRTLSIDAIEKANSGHPGMPMGAAPMGYELFTKFMNHNPDNPTWINRDRFVLSAGHGSMLLYSLLHLSGYDLPMEELKKFRQWGSKTPGHPEVGHTAGVDATTGPLGQGLGMAVGMALAEAQLGDVYNKEKFEIVDHYTYVICGDGDLMEGLSSEAASLAGHLKLGKLIVLYDSNDISLDGELNLSFSENVMDRFEGYGWQVLRVDDGNDLAAIHDAVNQAHTDYRPTLIEVKTVIGYGSPNKGGKGGHLGPHGSPLGLDEVLLTKKFYAWDAHEDFFVPTAVTEHFAEIKKKGIQTNENWQKLFDEYAVAYPELAKQFQLAISGDLPEGWDKDIPEGAPAEKGTRTASGTVLNAIAKNVPWLVGGSADLESSTMTHLKDLGVVTAKNYNGQNIYFGVREFGMGAAINGMLLHGGLKVFGGTFFVFSDYLRPAIRLAAIMGVPAIYVFTHDSIGVGEDGPTHEPIEQLAALRIIPGITVIRPADGNETAAAWRYAVENKTGPVALIFSRQSAAKLEGSAESKTLLSRGAYVVSDAGNGKPQAQIIATGTEVQLAIAAQTQLNAEGIAVRVISMPSWELYDKQSKEYKDSVILPDVKARLAIEMGSPFGWERYVGDQGDILGINRFGASAPGPTVIKEYGFSVENVVARVKQLLK</sequence>
<dbReference type="PROSITE" id="PS00802">
    <property type="entry name" value="TRANSKETOLASE_2"/>
    <property type="match status" value="1"/>
</dbReference>
<evidence type="ECO:0000256" key="5">
    <source>
        <dbReference type="ARBA" id="ARBA00022679"/>
    </source>
</evidence>
<evidence type="ECO:0000256" key="6">
    <source>
        <dbReference type="ARBA" id="ARBA00022723"/>
    </source>
</evidence>
<dbReference type="Pfam" id="PF00456">
    <property type="entry name" value="Transketolase_N"/>
    <property type="match status" value="1"/>
</dbReference>
<evidence type="ECO:0000259" key="12">
    <source>
        <dbReference type="SMART" id="SM00861"/>
    </source>
</evidence>
<dbReference type="Gene3D" id="3.40.50.970">
    <property type="match status" value="2"/>
</dbReference>
<dbReference type="InterPro" id="IPR005475">
    <property type="entry name" value="Transketolase-like_Pyr-bd"/>
</dbReference>
<dbReference type="Proteomes" id="UP001165962">
    <property type="component" value="Unassembled WGS sequence"/>
</dbReference>
<dbReference type="InterPro" id="IPR029061">
    <property type="entry name" value="THDP-binding"/>
</dbReference>
<dbReference type="InterPro" id="IPR049557">
    <property type="entry name" value="Transketolase_CS"/>
</dbReference>
<dbReference type="SUPFAM" id="SSF52518">
    <property type="entry name" value="Thiamin diphosphate-binding fold (THDP-binding)"/>
    <property type="match status" value="2"/>
</dbReference>
<evidence type="ECO:0000256" key="9">
    <source>
        <dbReference type="ARBA" id="ARBA00049473"/>
    </source>
</evidence>
<keyword evidence="11" id="KW-0106">Calcium</keyword>
<comment type="subunit">
    <text evidence="2 11">Homodimer.</text>
</comment>
<dbReference type="PANTHER" id="PTHR43522">
    <property type="entry name" value="TRANSKETOLASE"/>
    <property type="match status" value="1"/>
</dbReference>
<evidence type="ECO:0000256" key="11">
    <source>
        <dbReference type="RuleBase" id="RU004996"/>
    </source>
</evidence>
<evidence type="ECO:0000256" key="1">
    <source>
        <dbReference type="ARBA" id="ARBA00007131"/>
    </source>
</evidence>
<proteinExistence type="inferred from homology"/>
<gene>
    <name evidence="13" type="primary">tkt</name>
    <name evidence="13" type="ORF">G9U52_24135</name>
</gene>
<evidence type="ECO:0000256" key="3">
    <source>
        <dbReference type="ARBA" id="ARBA00013152"/>
    </source>
</evidence>
<evidence type="ECO:0000256" key="2">
    <source>
        <dbReference type="ARBA" id="ARBA00011738"/>
    </source>
</evidence>
<name>A0ABX0JDG8_9BACL</name>
<dbReference type="Pfam" id="PF02779">
    <property type="entry name" value="Transket_pyr"/>
    <property type="match status" value="1"/>
</dbReference>
<dbReference type="CDD" id="cd02012">
    <property type="entry name" value="TPP_TK"/>
    <property type="match status" value="1"/>
</dbReference>
<dbReference type="Pfam" id="PF22613">
    <property type="entry name" value="Transketolase_C_1"/>
    <property type="match status" value="1"/>
</dbReference>
<keyword evidence="7 11" id="KW-0460">Magnesium</keyword>
<comment type="caution">
    <text evidence="13">The sequence shown here is derived from an EMBL/GenBank/DDBJ whole genome shotgun (WGS) entry which is preliminary data.</text>
</comment>
<dbReference type="SMART" id="SM00861">
    <property type="entry name" value="Transket_pyr"/>
    <property type="match status" value="1"/>
</dbReference>
<organism evidence="13 14">
    <name type="scientific">Paenibacillus agricola</name>
    <dbReference type="NCBI Taxonomy" id="2716264"/>
    <lineage>
        <taxon>Bacteria</taxon>
        <taxon>Bacillati</taxon>
        <taxon>Bacillota</taxon>
        <taxon>Bacilli</taxon>
        <taxon>Bacillales</taxon>
        <taxon>Paenibacillaceae</taxon>
        <taxon>Paenibacillus</taxon>
    </lineage>
</organism>